<evidence type="ECO:0000313" key="2">
    <source>
        <dbReference type="EMBL" id="MBB1087839.1"/>
    </source>
</evidence>
<keyword evidence="1" id="KW-0472">Membrane</keyword>
<feature type="transmembrane region" description="Helical" evidence="1">
    <location>
        <begin position="12"/>
        <end position="30"/>
    </location>
</feature>
<reference evidence="2 3" key="1">
    <citation type="submission" date="2020-07" db="EMBL/GenBank/DDBJ databases">
        <authorList>
            <person name="Xu S."/>
            <person name="Li A."/>
        </authorList>
    </citation>
    <scope>NUCLEOTIDE SEQUENCE [LARGE SCALE GENOMIC DNA]</scope>
    <source>
        <strain evidence="2 3">SG-8</strain>
    </source>
</reference>
<keyword evidence="1" id="KW-0812">Transmembrane</keyword>
<keyword evidence="3" id="KW-1185">Reference proteome</keyword>
<gene>
    <name evidence="2" type="ORF">H4F99_04970</name>
</gene>
<accession>A0A7W3YDI8</accession>
<sequence length="99" mass="11303">METLASFFVGQPLNILLVAVPFVLAAWWPRYSATALPRARRAMTWAAAAWLAYAAWEALVQWRTPGADIRVDLLVIWPVLGLLSLYAVWRWLAMFTKTR</sequence>
<evidence type="ECO:0000313" key="3">
    <source>
        <dbReference type="Proteomes" id="UP000552587"/>
    </source>
</evidence>
<feature type="transmembrane region" description="Helical" evidence="1">
    <location>
        <begin position="74"/>
        <end position="93"/>
    </location>
</feature>
<evidence type="ECO:0000256" key="1">
    <source>
        <dbReference type="SAM" id="Phobius"/>
    </source>
</evidence>
<organism evidence="2 3">
    <name type="scientific">Marilutibacter penaei</name>
    <dbReference type="NCBI Taxonomy" id="2759900"/>
    <lineage>
        <taxon>Bacteria</taxon>
        <taxon>Pseudomonadati</taxon>
        <taxon>Pseudomonadota</taxon>
        <taxon>Gammaproteobacteria</taxon>
        <taxon>Lysobacterales</taxon>
        <taxon>Lysobacteraceae</taxon>
        <taxon>Marilutibacter</taxon>
    </lineage>
</organism>
<proteinExistence type="predicted"/>
<comment type="caution">
    <text evidence="2">The sequence shown here is derived from an EMBL/GenBank/DDBJ whole genome shotgun (WGS) entry which is preliminary data.</text>
</comment>
<keyword evidence="1" id="KW-1133">Transmembrane helix</keyword>
<protein>
    <submittedName>
        <fullName evidence="2">Uncharacterized protein</fullName>
    </submittedName>
</protein>
<dbReference type="Proteomes" id="UP000552587">
    <property type="component" value="Unassembled WGS sequence"/>
</dbReference>
<dbReference type="RefSeq" id="WP_182668626.1">
    <property type="nucleotide sequence ID" value="NZ_JACHTE010000003.1"/>
</dbReference>
<feature type="transmembrane region" description="Helical" evidence="1">
    <location>
        <begin position="42"/>
        <end position="62"/>
    </location>
</feature>
<dbReference type="AlphaFoldDB" id="A0A7W3YDI8"/>
<dbReference type="EMBL" id="JACHTE010000003">
    <property type="protein sequence ID" value="MBB1087839.1"/>
    <property type="molecule type" value="Genomic_DNA"/>
</dbReference>
<name>A0A7W3YDI8_9GAMM</name>